<dbReference type="InterPro" id="IPR019253">
    <property type="entry name" value="DUF2244_TM"/>
</dbReference>
<keyword evidence="1" id="KW-0812">Transmembrane</keyword>
<dbReference type="AlphaFoldDB" id="A0A6N9TNU9"/>
<keyword evidence="1" id="KW-0472">Membrane</keyword>
<dbReference type="RefSeq" id="WP_163107689.1">
    <property type="nucleotide sequence ID" value="NZ_JAAAWO010000016.1"/>
</dbReference>
<sequence>MIVVSKENNDTVIHITPNRSATWKQTKFLMLAFALFISSIATAWAVAGAWVILPFAGAEVFALICVMYITSRATYRWEDITIAAAAIEITTSQGNRWVLNKTASYLYFIEDTRFGRLPRVILKDDVCECEVGSFLNESDKDQLSSHLTSAGLLRCSNKWW</sequence>
<organism evidence="2 3">
    <name type="scientific">Alteromonas genovensis</name>
    <dbReference type="NCBI Taxonomy" id="471225"/>
    <lineage>
        <taxon>Bacteria</taxon>
        <taxon>Pseudomonadati</taxon>
        <taxon>Pseudomonadota</taxon>
        <taxon>Gammaproteobacteria</taxon>
        <taxon>Alteromonadales</taxon>
        <taxon>Alteromonadaceae</taxon>
        <taxon>Alteromonas/Salinimonas group</taxon>
        <taxon>Alteromonas</taxon>
    </lineage>
</organism>
<evidence type="ECO:0000256" key="1">
    <source>
        <dbReference type="SAM" id="Phobius"/>
    </source>
</evidence>
<feature type="transmembrane region" description="Helical" evidence="1">
    <location>
        <begin position="28"/>
        <end position="46"/>
    </location>
</feature>
<feature type="transmembrane region" description="Helical" evidence="1">
    <location>
        <begin position="52"/>
        <end position="70"/>
    </location>
</feature>
<gene>
    <name evidence="2" type="ORF">GTQ48_16760</name>
</gene>
<dbReference type="EMBL" id="JAAAWO010000016">
    <property type="protein sequence ID" value="NDW17169.1"/>
    <property type="molecule type" value="Genomic_DNA"/>
</dbReference>
<protein>
    <submittedName>
        <fullName evidence="2">DUF2244 domain-containing protein</fullName>
    </submittedName>
</protein>
<keyword evidence="1" id="KW-1133">Transmembrane helix</keyword>
<dbReference type="Proteomes" id="UP000471381">
    <property type="component" value="Unassembled WGS sequence"/>
</dbReference>
<reference evidence="2 3" key="1">
    <citation type="submission" date="2020-01" db="EMBL/GenBank/DDBJ databases">
        <title>Genomes of bacteria type strains.</title>
        <authorList>
            <person name="Chen J."/>
            <person name="Zhu S."/>
            <person name="Yang J."/>
        </authorList>
    </citation>
    <scope>NUCLEOTIDE SEQUENCE [LARGE SCALE GENOMIC DNA]</scope>
    <source>
        <strain evidence="2 3">LMG 24078</strain>
    </source>
</reference>
<comment type="caution">
    <text evidence="2">The sequence shown here is derived from an EMBL/GenBank/DDBJ whole genome shotgun (WGS) entry which is preliminary data.</text>
</comment>
<keyword evidence="3" id="KW-1185">Reference proteome</keyword>
<name>A0A6N9TNU9_9ALTE</name>
<proteinExistence type="predicted"/>
<evidence type="ECO:0000313" key="3">
    <source>
        <dbReference type="Proteomes" id="UP000471381"/>
    </source>
</evidence>
<accession>A0A6N9TNU9</accession>
<evidence type="ECO:0000313" key="2">
    <source>
        <dbReference type="EMBL" id="NDW17169.1"/>
    </source>
</evidence>
<dbReference type="Pfam" id="PF10003">
    <property type="entry name" value="DUF2244"/>
    <property type="match status" value="1"/>
</dbReference>